<gene>
    <name evidence="8" type="ORF">NE237_008323</name>
</gene>
<keyword evidence="6" id="KW-0325">Glycoprotein</keyword>
<evidence type="ECO:0000256" key="4">
    <source>
        <dbReference type="ARBA" id="ARBA00022729"/>
    </source>
</evidence>
<dbReference type="InterPro" id="IPR001563">
    <property type="entry name" value="Peptidase_S10"/>
</dbReference>
<dbReference type="AlphaFoldDB" id="A0A9Q0KVB6"/>
<reference evidence="8" key="1">
    <citation type="journal article" date="2023" name="Plant J.">
        <title>The genome of the king protea, Protea cynaroides.</title>
        <authorList>
            <person name="Chang J."/>
            <person name="Duong T.A."/>
            <person name="Schoeman C."/>
            <person name="Ma X."/>
            <person name="Roodt D."/>
            <person name="Barker N."/>
            <person name="Li Z."/>
            <person name="Van de Peer Y."/>
            <person name="Mizrachi E."/>
        </authorList>
    </citation>
    <scope>NUCLEOTIDE SEQUENCE</scope>
    <source>
        <tissue evidence="8">Young leaves</tissue>
    </source>
</reference>
<keyword evidence="4 7" id="KW-0732">Signal</keyword>
<protein>
    <recommendedName>
        <fullName evidence="7">Carboxypeptidase</fullName>
        <ecNumber evidence="7">3.4.16.-</ecNumber>
    </recommendedName>
</protein>
<dbReference type="Proteomes" id="UP001141806">
    <property type="component" value="Unassembled WGS sequence"/>
</dbReference>
<evidence type="ECO:0000256" key="5">
    <source>
        <dbReference type="ARBA" id="ARBA00022801"/>
    </source>
</evidence>
<keyword evidence="3 7" id="KW-0645">Protease</keyword>
<proteinExistence type="inferred from homology"/>
<dbReference type="PRINTS" id="PR00724">
    <property type="entry name" value="CRBOXYPTASEC"/>
</dbReference>
<comment type="similarity">
    <text evidence="1 7">Belongs to the peptidase S10 family.</text>
</comment>
<dbReference type="GO" id="GO:0004185">
    <property type="term" value="F:serine-type carboxypeptidase activity"/>
    <property type="evidence" value="ECO:0007669"/>
    <property type="project" value="UniProtKB-UniRule"/>
</dbReference>
<dbReference type="InterPro" id="IPR018202">
    <property type="entry name" value="Ser_caboxypep_ser_AS"/>
</dbReference>
<evidence type="ECO:0000256" key="6">
    <source>
        <dbReference type="ARBA" id="ARBA00023180"/>
    </source>
</evidence>
<name>A0A9Q0KVB6_9MAGN</name>
<evidence type="ECO:0000256" key="1">
    <source>
        <dbReference type="ARBA" id="ARBA00009431"/>
    </source>
</evidence>
<dbReference type="OrthoDB" id="443318at2759"/>
<keyword evidence="5 7" id="KW-0378">Hydrolase</keyword>
<dbReference type="SUPFAM" id="SSF53474">
    <property type="entry name" value="alpha/beta-Hydrolases"/>
    <property type="match status" value="1"/>
</dbReference>
<dbReference type="Gene3D" id="3.40.50.1820">
    <property type="entry name" value="alpha/beta hydrolase"/>
    <property type="match status" value="1"/>
</dbReference>
<organism evidence="8 9">
    <name type="scientific">Protea cynaroides</name>
    <dbReference type="NCBI Taxonomy" id="273540"/>
    <lineage>
        <taxon>Eukaryota</taxon>
        <taxon>Viridiplantae</taxon>
        <taxon>Streptophyta</taxon>
        <taxon>Embryophyta</taxon>
        <taxon>Tracheophyta</taxon>
        <taxon>Spermatophyta</taxon>
        <taxon>Magnoliopsida</taxon>
        <taxon>Proteales</taxon>
        <taxon>Proteaceae</taxon>
        <taxon>Protea</taxon>
    </lineage>
</organism>
<dbReference type="PANTHER" id="PTHR11802:SF3">
    <property type="entry name" value="RETINOID-INDUCIBLE SERINE CARBOXYPEPTIDASE"/>
    <property type="match status" value="1"/>
</dbReference>
<dbReference type="PROSITE" id="PS00131">
    <property type="entry name" value="CARBOXYPEPT_SER_SER"/>
    <property type="match status" value="1"/>
</dbReference>
<evidence type="ECO:0000313" key="9">
    <source>
        <dbReference type="Proteomes" id="UP001141806"/>
    </source>
</evidence>
<evidence type="ECO:0000313" key="8">
    <source>
        <dbReference type="EMBL" id="KAJ4977543.1"/>
    </source>
</evidence>
<dbReference type="EC" id="3.4.16.-" evidence="7"/>
<dbReference type="GO" id="GO:0006508">
    <property type="term" value="P:proteolysis"/>
    <property type="evidence" value="ECO:0007669"/>
    <property type="project" value="UniProtKB-KW"/>
</dbReference>
<dbReference type="FunFam" id="3.40.50.1820:FF:000123">
    <property type="entry name" value="Carboxypeptidase"/>
    <property type="match status" value="1"/>
</dbReference>
<evidence type="ECO:0000256" key="3">
    <source>
        <dbReference type="ARBA" id="ARBA00022670"/>
    </source>
</evidence>
<dbReference type="EMBL" id="JAMYWD010000002">
    <property type="protein sequence ID" value="KAJ4977543.1"/>
    <property type="molecule type" value="Genomic_DNA"/>
</dbReference>
<comment type="caution">
    <text evidence="8">The sequence shown here is derived from an EMBL/GenBank/DDBJ whole genome shotgun (WGS) entry which is preliminary data.</text>
</comment>
<keyword evidence="9" id="KW-1185">Reference proteome</keyword>
<dbReference type="InterPro" id="IPR029058">
    <property type="entry name" value="AB_hydrolase_fold"/>
</dbReference>
<feature type="signal peptide" evidence="7">
    <location>
        <begin position="1"/>
        <end position="27"/>
    </location>
</feature>
<dbReference type="PANTHER" id="PTHR11802">
    <property type="entry name" value="SERINE PROTEASE FAMILY S10 SERINE CARBOXYPEPTIDASE"/>
    <property type="match status" value="1"/>
</dbReference>
<keyword evidence="2 7" id="KW-0121">Carboxypeptidase</keyword>
<evidence type="ECO:0000256" key="2">
    <source>
        <dbReference type="ARBA" id="ARBA00022645"/>
    </source>
</evidence>
<feature type="chain" id="PRO_5040533040" description="Carboxypeptidase" evidence="7">
    <location>
        <begin position="28"/>
        <end position="461"/>
    </location>
</feature>
<accession>A0A9Q0KVB6</accession>
<sequence length="461" mass="51073">MLKLFFLVPLLLISVPVFLPLFHGGLAFGAGTKDGSEKWGYVEVRPKAHMFWWFYKSPYRVKDHSKQWPTILWLQGGPGASGVGIGNFQEIGPLDTDLKPRNSTWLRLADLLFVDNPVGTGFSFVEDKAQLVKTDEEAATDLTTLLKELFNGDQNLQKSPLYIVAESYGGKFAVTLALSALKAIEAGELKLKLGGVALGDTWISPEDFVFSWGPLLKDLSRLDNNGFEKSNSLAQQIKQQLETGRYVDATNTWSELEDVIIYSSNNVDFYNFLLDSANDPLSTTATELSTSVALKRYSTYLNSKRFSPDSNGDIGSLMDGFIKQKLQIIPESLKWGGQAGLVFTTLEGDFMKPRINEVAELLAKGVNVTVYSGQVDLICATKGTEAWVEKLKWEGLQSFLSLDRTPLYCGNDKTTTKGFTKSYKNLHFYWVLLAGHFVPVEQPCVALKILSDLTHSSVASA</sequence>
<evidence type="ECO:0000256" key="7">
    <source>
        <dbReference type="RuleBase" id="RU361156"/>
    </source>
</evidence>
<dbReference type="Pfam" id="PF00450">
    <property type="entry name" value="Peptidase_S10"/>
    <property type="match status" value="1"/>
</dbReference>